<reference evidence="2" key="2">
    <citation type="submission" date="2024-06" db="EMBL/GenBank/DDBJ databases">
        <authorList>
            <person name="Petrova K.O."/>
            <person name="Toshchakov S.V."/>
            <person name="Boltjanskaja Y.V."/>
            <person name="Kevbrin V."/>
        </authorList>
    </citation>
    <scope>NUCLEOTIDE SEQUENCE</scope>
    <source>
        <strain evidence="2">Z-910T</strain>
    </source>
</reference>
<dbReference type="PANTHER" id="PTHR36111">
    <property type="entry name" value="INNER MEMBRANE PROTEIN-RELATED"/>
    <property type="match status" value="1"/>
</dbReference>
<feature type="transmembrane region" description="Helical" evidence="1">
    <location>
        <begin position="182"/>
        <end position="201"/>
    </location>
</feature>
<protein>
    <submittedName>
        <fullName evidence="2">DUF554 domain-containing protein</fullName>
    </submittedName>
</protein>
<name>A0AAU7VLH9_9FIRM</name>
<dbReference type="InterPro" id="IPR007563">
    <property type="entry name" value="DUF554"/>
</dbReference>
<organism evidence="2">
    <name type="scientific">Proteinivorax tanatarense</name>
    <dbReference type="NCBI Taxonomy" id="1260629"/>
    <lineage>
        <taxon>Bacteria</taxon>
        <taxon>Bacillati</taxon>
        <taxon>Bacillota</taxon>
        <taxon>Clostridia</taxon>
        <taxon>Eubacteriales</taxon>
        <taxon>Proteinivoracaceae</taxon>
        <taxon>Proteinivorax</taxon>
    </lineage>
</organism>
<evidence type="ECO:0000256" key="1">
    <source>
        <dbReference type="SAM" id="Phobius"/>
    </source>
</evidence>
<feature type="transmembrane region" description="Helical" evidence="1">
    <location>
        <begin position="6"/>
        <end position="24"/>
    </location>
</feature>
<feature type="transmembrane region" description="Helical" evidence="1">
    <location>
        <begin position="55"/>
        <end position="76"/>
    </location>
</feature>
<dbReference type="PANTHER" id="PTHR36111:SF2">
    <property type="entry name" value="INNER MEMBRANE PROTEIN"/>
    <property type="match status" value="1"/>
</dbReference>
<evidence type="ECO:0000313" key="2">
    <source>
        <dbReference type="EMBL" id="XBX74917.1"/>
    </source>
</evidence>
<keyword evidence="1" id="KW-0812">Transmembrane</keyword>
<dbReference type="EMBL" id="CP158367">
    <property type="protein sequence ID" value="XBX74917.1"/>
    <property type="molecule type" value="Genomic_DNA"/>
</dbReference>
<feature type="transmembrane region" description="Helical" evidence="1">
    <location>
        <begin position="97"/>
        <end position="119"/>
    </location>
</feature>
<feature type="transmembrane region" description="Helical" evidence="1">
    <location>
        <begin position="207"/>
        <end position="224"/>
    </location>
</feature>
<dbReference type="RefSeq" id="WP_350343666.1">
    <property type="nucleotide sequence ID" value="NZ_CP158367.1"/>
</dbReference>
<reference evidence="2" key="1">
    <citation type="journal article" date="2013" name="Extremophiles">
        <title>Proteinivorax tanatarense gen. nov., sp. nov., an anaerobic, haloalkaliphilic, proteolytic bacterium isolated from a decaying algal bloom, and proposal of Proteinivoraceae fam. nov.</title>
        <authorList>
            <person name="Kevbrin V."/>
            <person name="Boltyanskaya Y."/>
            <person name="Zhilina T."/>
            <person name="Kolganova T."/>
            <person name="Lavrentjeva E."/>
            <person name="Kuznetsov B."/>
        </authorList>
    </citation>
    <scope>NUCLEOTIDE SEQUENCE</scope>
    <source>
        <strain evidence="2">Z-910T</strain>
    </source>
</reference>
<accession>A0AAU7VLH9</accession>
<feature type="transmembrane region" description="Helical" evidence="1">
    <location>
        <begin position="139"/>
        <end position="161"/>
    </location>
</feature>
<keyword evidence="1" id="KW-0472">Membrane</keyword>
<dbReference type="AlphaFoldDB" id="A0AAU7VLH9"/>
<keyword evidence="1" id="KW-1133">Transmembrane helix</keyword>
<proteinExistence type="predicted"/>
<feature type="transmembrane region" description="Helical" evidence="1">
    <location>
        <begin position="31"/>
        <end position="49"/>
    </location>
</feature>
<gene>
    <name evidence="2" type="ORF">PRVXT_002982</name>
</gene>
<sequence>MGNLFNALAIFLGGSIGVIFKNLLPERTQKNLLSGLGILVILLGTSMFIESEANFIILIGSLVIGIFLGEWIDIDGYINKLGKLIEVKMHNRVKGNIAKGFVFASITYCVGPLAVIGAIEESLGFSEVLYAKAAIDGVTSIAFASAMGIGVVFSGVLVFIYQGLIYLLASVLGDFFNHSMQMYLSGIGGVLIVGIGINILGMKNIRVANMIPSLVVGMVYYYFVGG</sequence>
<dbReference type="Pfam" id="PF04474">
    <property type="entry name" value="DUF554"/>
    <property type="match status" value="1"/>
</dbReference>